<dbReference type="InterPro" id="IPR053876">
    <property type="entry name" value="Phage_int_M"/>
</dbReference>
<evidence type="ECO:0000313" key="7">
    <source>
        <dbReference type="EMBL" id="MBW8190652.1"/>
    </source>
</evidence>
<reference evidence="7" key="1">
    <citation type="submission" date="2021-07" db="EMBL/GenBank/DDBJ databases">
        <title>Neiella marina sp. nov., isolated from the intestinal content of sea cucumber Apostichopus japonicus.</title>
        <authorList>
            <person name="Bai X."/>
        </authorList>
    </citation>
    <scope>NUCLEOTIDE SEQUENCE</scope>
    <source>
        <strain evidence="7">126</strain>
    </source>
</reference>
<dbReference type="PANTHER" id="PTHR30629">
    <property type="entry name" value="PROPHAGE INTEGRASE"/>
    <property type="match status" value="1"/>
</dbReference>
<dbReference type="Pfam" id="PF00589">
    <property type="entry name" value="Phage_integrase"/>
    <property type="match status" value="1"/>
</dbReference>
<protein>
    <submittedName>
        <fullName evidence="7">Tyrosine-type recombinase/integrase</fullName>
    </submittedName>
</protein>
<dbReference type="RefSeq" id="WP_220103338.1">
    <property type="nucleotide sequence ID" value="NZ_JAHZSS010000005.1"/>
</dbReference>
<keyword evidence="4" id="KW-0233">DNA recombination</keyword>
<accession>A0ABS7EE89</accession>
<dbReference type="Gene3D" id="1.10.443.10">
    <property type="entry name" value="Intergrase catalytic core"/>
    <property type="match status" value="1"/>
</dbReference>
<dbReference type="Gene3D" id="1.10.150.130">
    <property type="match status" value="1"/>
</dbReference>
<dbReference type="Proteomes" id="UP001166251">
    <property type="component" value="Unassembled WGS sequence"/>
</dbReference>
<feature type="domain" description="Tyr recombinase" evidence="6">
    <location>
        <begin position="209"/>
        <end position="387"/>
    </location>
</feature>
<dbReference type="InterPro" id="IPR011010">
    <property type="entry name" value="DNA_brk_join_enz"/>
</dbReference>
<dbReference type="Pfam" id="PF13356">
    <property type="entry name" value="Arm-DNA-bind_3"/>
    <property type="match status" value="1"/>
</dbReference>
<evidence type="ECO:0000256" key="5">
    <source>
        <dbReference type="SAM" id="MobiDB-lite"/>
    </source>
</evidence>
<dbReference type="InterPro" id="IPR013762">
    <property type="entry name" value="Integrase-like_cat_sf"/>
</dbReference>
<dbReference type="Pfam" id="PF22022">
    <property type="entry name" value="Phage_int_M"/>
    <property type="match status" value="1"/>
</dbReference>
<evidence type="ECO:0000313" key="8">
    <source>
        <dbReference type="Proteomes" id="UP001166251"/>
    </source>
</evidence>
<dbReference type="PANTHER" id="PTHR30629:SF6">
    <property type="entry name" value="PROPHAGE INTEGRASE INTA-RELATED"/>
    <property type="match status" value="1"/>
</dbReference>
<sequence>MAKPTTSLSDTQIKKAKPREREYNLADGGGLQLRVRPSGVKSWLFNYTKPLTNKRTNLSLGTYPEIGLAKARELRHEARTLLAHGIDPKDQRSEHLAEQQAKSTNTFKAHAQRWYELKKKNVLPKTAEKMHLRLTKHALPMLGKLPLTELKPGNVVQALDHLVVENKIDTLKRVCRYINEIMRLAVASGDLEFNCLSDVTLLFPAHKSNNHPTLKPDELPLLVKALSAANIQAGTRDLILWQLHTMTRPVEAASTLWADVDFEKSLWVIPKETMKMNRDHTVPLSPQALEVLARRKVAAGHREYVFPGHRNPKTHITSQTANVALKRMGFGGKLVAHGMRALASTTLNEKGFEPDLVETALAHLDKNDTRRAYNRAEYIERRREMMCWWSALIEKA</sequence>
<name>A0ABS7EE89_9GAMM</name>
<dbReference type="InterPro" id="IPR038488">
    <property type="entry name" value="Integrase_DNA-bd_sf"/>
</dbReference>
<evidence type="ECO:0000259" key="6">
    <source>
        <dbReference type="PROSITE" id="PS51898"/>
    </source>
</evidence>
<dbReference type="InterPro" id="IPR050808">
    <property type="entry name" value="Phage_Integrase"/>
</dbReference>
<keyword evidence="2" id="KW-0229">DNA integration</keyword>
<dbReference type="CDD" id="cd00801">
    <property type="entry name" value="INT_P4_C"/>
    <property type="match status" value="1"/>
</dbReference>
<feature type="region of interest" description="Disordered" evidence="5">
    <location>
        <begin position="1"/>
        <end position="20"/>
    </location>
</feature>
<dbReference type="SUPFAM" id="SSF56349">
    <property type="entry name" value="DNA breaking-rejoining enzymes"/>
    <property type="match status" value="1"/>
</dbReference>
<evidence type="ECO:0000256" key="4">
    <source>
        <dbReference type="ARBA" id="ARBA00023172"/>
    </source>
</evidence>
<proteinExistence type="inferred from homology"/>
<evidence type="ECO:0000256" key="3">
    <source>
        <dbReference type="ARBA" id="ARBA00023125"/>
    </source>
</evidence>
<dbReference type="PROSITE" id="PS51898">
    <property type="entry name" value="TYR_RECOMBINASE"/>
    <property type="match status" value="1"/>
</dbReference>
<dbReference type="InterPro" id="IPR025166">
    <property type="entry name" value="Integrase_DNA_bind_dom"/>
</dbReference>
<dbReference type="InterPro" id="IPR002104">
    <property type="entry name" value="Integrase_catalytic"/>
</dbReference>
<dbReference type="Gene3D" id="3.30.160.390">
    <property type="entry name" value="Integrase, DNA-binding domain"/>
    <property type="match status" value="1"/>
</dbReference>
<gene>
    <name evidence="7" type="ORF">K0504_06340</name>
</gene>
<keyword evidence="3" id="KW-0238">DNA-binding</keyword>
<dbReference type="EMBL" id="JAHZSS010000005">
    <property type="protein sequence ID" value="MBW8190652.1"/>
    <property type="molecule type" value="Genomic_DNA"/>
</dbReference>
<keyword evidence="8" id="KW-1185">Reference proteome</keyword>
<comment type="similarity">
    <text evidence="1">Belongs to the 'phage' integrase family.</text>
</comment>
<feature type="compositionally biased region" description="Polar residues" evidence="5">
    <location>
        <begin position="1"/>
        <end position="11"/>
    </location>
</feature>
<evidence type="ECO:0000256" key="1">
    <source>
        <dbReference type="ARBA" id="ARBA00008857"/>
    </source>
</evidence>
<dbReference type="InterPro" id="IPR010998">
    <property type="entry name" value="Integrase_recombinase_N"/>
</dbReference>
<evidence type="ECO:0000256" key="2">
    <source>
        <dbReference type="ARBA" id="ARBA00022908"/>
    </source>
</evidence>
<organism evidence="7 8">
    <name type="scientific">Neiella holothuriorum</name>
    <dbReference type="NCBI Taxonomy" id="2870530"/>
    <lineage>
        <taxon>Bacteria</taxon>
        <taxon>Pseudomonadati</taxon>
        <taxon>Pseudomonadota</taxon>
        <taxon>Gammaproteobacteria</taxon>
        <taxon>Alteromonadales</taxon>
        <taxon>Echinimonadaceae</taxon>
        <taxon>Neiella</taxon>
    </lineage>
</organism>
<comment type="caution">
    <text evidence="7">The sequence shown here is derived from an EMBL/GenBank/DDBJ whole genome shotgun (WGS) entry which is preliminary data.</text>
</comment>